<comment type="caution">
    <text evidence="2">The sequence shown here is derived from an EMBL/GenBank/DDBJ whole genome shotgun (WGS) entry which is preliminary data.</text>
</comment>
<evidence type="ECO:0000256" key="1">
    <source>
        <dbReference type="SAM" id="MobiDB-lite"/>
    </source>
</evidence>
<dbReference type="AlphaFoldDB" id="A0AA88AB78"/>
<keyword evidence="3" id="KW-1185">Reference proteome</keyword>
<evidence type="ECO:0000313" key="3">
    <source>
        <dbReference type="Proteomes" id="UP001187192"/>
    </source>
</evidence>
<protein>
    <submittedName>
        <fullName evidence="2">Uncharacterized protein</fullName>
    </submittedName>
</protein>
<organism evidence="2 3">
    <name type="scientific">Ficus carica</name>
    <name type="common">Common fig</name>
    <dbReference type="NCBI Taxonomy" id="3494"/>
    <lineage>
        <taxon>Eukaryota</taxon>
        <taxon>Viridiplantae</taxon>
        <taxon>Streptophyta</taxon>
        <taxon>Embryophyta</taxon>
        <taxon>Tracheophyta</taxon>
        <taxon>Spermatophyta</taxon>
        <taxon>Magnoliopsida</taxon>
        <taxon>eudicotyledons</taxon>
        <taxon>Gunneridae</taxon>
        <taxon>Pentapetalae</taxon>
        <taxon>rosids</taxon>
        <taxon>fabids</taxon>
        <taxon>Rosales</taxon>
        <taxon>Moraceae</taxon>
        <taxon>Ficeae</taxon>
        <taxon>Ficus</taxon>
    </lineage>
</organism>
<dbReference type="EMBL" id="BTGU01000006">
    <property type="protein sequence ID" value="GMN36981.1"/>
    <property type="molecule type" value="Genomic_DNA"/>
</dbReference>
<evidence type="ECO:0000313" key="2">
    <source>
        <dbReference type="EMBL" id="GMN36981.1"/>
    </source>
</evidence>
<reference evidence="2" key="1">
    <citation type="submission" date="2023-07" db="EMBL/GenBank/DDBJ databases">
        <title>draft genome sequence of fig (Ficus carica).</title>
        <authorList>
            <person name="Takahashi T."/>
            <person name="Nishimura K."/>
        </authorList>
    </citation>
    <scope>NUCLEOTIDE SEQUENCE</scope>
</reference>
<name>A0AA88AB78_FICCA</name>
<accession>A0AA88AB78</accession>
<proteinExistence type="predicted"/>
<feature type="region of interest" description="Disordered" evidence="1">
    <location>
        <begin position="35"/>
        <end position="64"/>
    </location>
</feature>
<sequence>MRVGNRMLKVLTSFLEDEEAIDEANFEASRYMATRNSELRTQKRASNAESQTSRSRSRSRRERGINGERKESLLVLIFWV</sequence>
<gene>
    <name evidence="2" type="ORF">TIFTF001_006448</name>
</gene>
<dbReference type="Proteomes" id="UP001187192">
    <property type="component" value="Unassembled WGS sequence"/>
</dbReference>